<keyword evidence="4" id="KW-1185">Reference proteome</keyword>
<dbReference type="EMBL" id="BAAAZO010000010">
    <property type="protein sequence ID" value="GAA3628096.1"/>
    <property type="molecule type" value="Genomic_DNA"/>
</dbReference>
<dbReference type="CDD" id="cd17646">
    <property type="entry name" value="A_NRPS_AB3403-like"/>
    <property type="match status" value="1"/>
</dbReference>
<proteinExistence type="predicted"/>
<dbReference type="Pfam" id="PF13193">
    <property type="entry name" value="AMP-binding_C"/>
    <property type="match status" value="1"/>
</dbReference>
<evidence type="ECO:0008006" key="5">
    <source>
        <dbReference type="Google" id="ProtNLM"/>
    </source>
</evidence>
<organism evidence="3 4">
    <name type="scientific">Kineosporia mesophila</name>
    <dbReference type="NCBI Taxonomy" id="566012"/>
    <lineage>
        <taxon>Bacteria</taxon>
        <taxon>Bacillati</taxon>
        <taxon>Actinomycetota</taxon>
        <taxon>Actinomycetes</taxon>
        <taxon>Kineosporiales</taxon>
        <taxon>Kineosporiaceae</taxon>
        <taxon>Kineosporia</taxon>
    </lineage>
</organism>
<reference evidence="4" key="1">
    <citation type="journal article" date="2019" name="Int. J. Syst. Evol. Microbiol.">
        <title>The Global Catalogue of Microorganisms (GCM) 10K type strain sequencing project: providing services to taxonomists for standard genome sequencing and annotation.</title>
        <authorList>
            <consortium name="The Broad Institute Genomics Platform"/>
            <consortium name="The Broad Institute Genome Sequencing Center for Infectious Disease"/>
            <person name="Wu L."/>
            <person name="Ma J."/>
        </authorList>
    </citation>
    <scope>NUCLEOTIDE SEQUENCE [LARGE SCALE GENOMIC DNA]</scope>
    <source>
        <strain evidence="4">JCM 16902</strain>
    </source>
</reference>
<dbReference type="RefSeq" id="WP_231484582.1">
    <property type="nucleotide sequence ID" value="NZ_BAAAZO010000010.1"/>
</dbReference>
<protein>
    <recommendedName>
        <fullName evidence="5">Amino acid adenylation domain-containing protein</fullName>
    </recommendedName>
</protein>
<dbReference type="InterPro" id="IPR000873">
    <property type="entry name" value="AMP-dep_synth/lig_dom"/>
</dbReference>
<name>A0ABP7AAD0_9ACTN</name>
<gene>
    <name evidence="3" type="ORF">GCM10022223_51760</name>
</gene>
<dbReference type="NCBIfam" id="TIGR01733">
    <property type="entry name" value="AA-adenyl-dom"/>
    <property type="match status" value="1"/>
</dbReference>
<sequence>MPKLEEFNDLSLPPETFTVPDLFTAQVRRTPHAPALVAPEGRFTYAELGTRVFQLARTLRAQGLGPEDMVGVRFQRSAEMVVSVLAIMVAGGAFVPIDPAWPTLRRRKVLSDARARFVVSRTIEDDGVPTVEVDLGSWKWAGEQGDPLDLRIEGARLAYVMFTSGSTGTPKGAMIRHDAIAERLRWQVKDLFGFGADGASLFKAPLTFDISVNEILLPLVCGGRTVVAEPDGELDPGYLVDLIEAEKVTFVYLVASMLDILMEAAEGTGALSSLRHVWCGGEVLTPSLFKRFREQLDTTMYHGYGPAETTIGVSHVIYRDRAQRLATSIGLPNPHTQLHVLDATLTPLPPGEVGELYVGGFLLGRGYVSSGSLTAARFVANPFAGGGSRLYRTGDLVRWNERGWLEFVGRADNQVKIRGMRLELEEVEASLEAHPRVRRAAVLVSKEVASPKLVAFVVPEGVAEKDLADEVRTWAADRLADYMVPSAVTVLAALPLTVAGKVDRRALADPDVIMNEGLIRN</sequence>
<dbReference type="InterPro" id="IPR045851">
    <property type="entry name" value="AMP-bd_C_sf"/>
</dbReference>
<dbReference type="Gene3D" id="3.40.50.12780">
    <property type="entry name" value="N-terminal domain of ligase-like"/>
    <property type="match status" value="1"/>
</dbReference>
<feature type="domain" description="AMP-binding enzyme C-terminal" evidence="2">
    <location>
        <begin position="426"/>
        <end position="501"/>
    </location>
</feature>
<dbReference type="InterPro" id="IPR025110">
    <property type="entry name" value="AMP-bd_C"/>
</dbReference>
<dbReference type="InterPro" id="IPR010071">
    <property type="entry name" value="AA_adenyl_dom"/>
</dbReference>
<dbReference type="PROSITE" id="PS00455">
    <property type="entry name" value="AMP_BINDING"/>
    <property type="match status" value="1"/>
</dbReference>
<dbReference type="InterPro" id="IPR020845">
    <property type="entry name" value="AMP-binding_CS"/>
</dbReference>
<dbReference type="SUPFAM" id="SSF56801">
    <property type="entry name" value="Acetyl-CoA synthetase-like"/>
    <property type="match status" value="1"/>
</dbReference>
<dbReference type="Pfam" id="PF00501">
    <property type="entry name" value="AMP-binding"/>
    <property type="match status" value="1"/>
</dbReference>
<evidence type="ECO:0000313" key="4">
    <source>
        <dbReference type="Proteomes" id="UP001501074"/>
    </source>
</evidence>
<dbReference type="Gene3D" id="3.30.300.30">
    <property type="match status" value="1"/>
</dbReference>
<accession>A0ABP7AAD0</accession>
<evidence type="ECO:0000259" key="2">
    <source>
        <dbReference type="Pfam" id="PF13193"/>
    </source>
</evidence>
<evidence type="ECO:0000313" key="3">
    <source>
        <dbReference type="EMBL" id="GAA3628096.1"/>
    </source>
</evidence>
<dbReference type="PANTHER" id="PTHR45527:SF1">
    <property type="entry name" value="FATTY ACID SYNTHASE"/>
    <property type="match status" value="1"/>
</dbReference>
<dbReference type="InterPro" id="IPR042099">
    <property type="entry name" value="ANL_N_sf"/>
</dbReference>
<evidence type="ECO:0000259" key="1">
    <source>
        <dbReference type="Pfam" id="PF00501"/>
    </source>
</evidence>
<feature type="domain" description="AMP-dependent synthetase/ligase" evidence="1">
    <location>
        <begin position="23"/>
        <end position="367"/>
    </location>
</feature>
<comment type="caution">
    <text evidence="3">The sequence shown here is derived from an EMBL/GenBank/DDBJ whole genome shotgun (WGS) entry which is preliminary data.</text>
</comment>
<dbReference type="Proteomes" id="UP001501074">
    <property type="component" value="Unassembled WGS sequence"/>
</dbReference>
<dbReference type="PANTHER" id="PTHR45527">
    <property type="entry name" value="NONRIBOSOMAL PEPTIDE SYNTHETASE"/>
    <property type="match status" value="1"/>
</dbReference>